<dbReference type="EMBL" id="LDZY01000009">
    <property type="protein sequence ID" value="KLU65290.1"/>
    <property type="molecule type" value="Genomic_DNA"/>
</dbReference>
<dbReference type="STRING" id="476652.DEAC_c28420"/>
<dbReference type="PATRIC" id="fig|476652.3.peg.2987"/>
<comment type="caution">
    <text evidence="2">The sequence shown here is derived from an EMBL/GenBank/DDBJ whole genome shotgun (WGS) entry which is preliminary data.</text>
</comment>
<dbReference type="PROSITE" id="PS51782">
    <property type="entry name" value="LYSM"/>
    <property type="match status" value="1"/>
</dbReference>
<proteinExistence type="predicted"/>
<dbReference type="Proteomes" id="UP000036356">
    <property type="component" value="Unassembled WGS sequence"/>
</dbReference>
<accession>A0A0J1FP68</accession>
<protein>
    <submittedName>
        <fullName evidence="2">LysM domain protein</fullName>
    </submittedName>
</protein>
<sequence length="48" mass="5575">MLHVVQHGESLHLIAKHNGTSVNVLLRLNPHLRRRPDLIHVGEKIRIR</sequence>
<dbReference type="InterPro" id="IPR036779">
    <property type="entry name" value="LysM_dom_sf"/>
</dbReference>
<reference evidence="2 3" key="1">
    <citation type="submission" date="2015-06" db="EMBL/GenBank/DDBJ databases">
        <title>Draft genome of the moderately acidophilic sulfate reducer Candidatus Desulfosporosinus acididurans strain M1.</title>
        <authorList>
            <person name="Poehlein A."/>
            <person name="Petzsch P."/>
            <person name="Johnson B.D."/>
            <person name="Schloemann M."/>
            <person name="Daniel R."/>
            <person name="Muehling M."/>
        </authorList>
    </citation>
    <scope>NUCLEOTIDE SEQUENCE [LARGE SCALE GENOMIC DNA]</scope>
    <source>
        <strain evidence="2 3">M1</strain>
    </source>
</reference>
<dbReference type="Gene3D" id="3.10.350.10">
    <property type="entry name" value="LysM domain"/>
    <property type="match status" value="1"/>
</dbReference>
<dbReference type="SMART" id="SM00257">
    <property type="entry name" value="LysM"/>
    <property type="match status" value="1"/>
</dbReference>
<dbReference type="Pfam" id="PF01476">
    <property type="entry name" value="LysM"/>
    <property type="match status" value="1"/>
</dbReference>
<name>A0A0J1FP68_9FIRM</name>
<evidence type="ECO:0000313" key="2">
    <source>
        <dbReference type="EMBL" id="KLU65290.1"/>
    </source>
</evidence>
<feature type="domain" description="LysM" evidence="1">
    <location>
        <begin position="1"/>
        <end position="47"/>
    </location>
</feature>
<dbReference type="AlphaFoldDB" id="A0A0J1FP68"/>
<evidence type="ECO:0000313" key="3">
    <source>
        <dbReference type="Proteomes" id="UP000036356"/>
    </source>
</evidence>
<dbReference type="RefSeq" id="WP_047810664.1">
    <property type="nucleotide sequence ID" value="NZ_LDZY01000009.1"/>
</dbReference>
<evidence type="ECO:0000259" key="1">
    <source>
        <dbReference type="PROSITE" id="PS51782"/>
    </source>
</evidence>
<gene>
    <name evidence="2" type="ORF">DEAC_c28420</name>
</gene>
<dbReference type="SUPFAM" id="SSF54106">
    <property type="entry name" value="LysM domain"/>
    <property type="match status" value="1"/>
</dbReference>
<dbReference type="CDD" id="cd00118">
    <property type="entry name" value="LysM"/>
    <property type="match status" value="1"/>
</dbReference>
<dbReference type="InterPro" id="IPR018392">
    <property type="entry name" value="LysM"/>
</dbReference>
<keyword evidence="3" id="KW-1185">Reference proteome</keyword>
<organism evidence="2 3">
    <name type="scientific">Desulfosporosinus acididurans</name>
    <dbReference type="NCBI Taxonomy" id="476652"/>
    <lineage>
        <taxon>Bacteria</taxon>
        <taxon>Bacillati</taxon>
        <taxon>Bacillota</taxon>
        <taxon>Clostridia</taxon>
        <taxon>Eubacteriales</taxon>
        <taxon>Desulfitobacteriaceae</taxon>
        <taxon>Desulfosporosinus</taxon>
    </lineage>
</organism>